<dbReference type="SUPFAM" id="SSF46600">
    <property type="entry name" value="C-terminal UvrC-binding domain of UvrB"/>
    <property type="match status" value="1"/>
</dbReference>
<evidence type="ECO:0000259" key="6">
    <source>
        <dbReference type="PROSITE" id="PS50151"/>
    </source>
</evidence>
<dbReference type="InterPro" id="IPR047296">
    <property type="entry name" value="GIY-YIG_UvrC_Cho"/>
</dbReference>
<dbReference type="PROSITE" id="PS50164">
    <property type="entry name" value="GIY_YIG"/>
    <property type="match status" value="1"/>
</dbReference>
<keyword evidence="8" id="KW-0378">Hydrolase</keyword>
<evidence type="ECO:0000256" key="5">
    <source>
        <dbReference type="ARBA" id="ARBA00023204"/>
    </source>
</evidence>
<keyword evidence="2" id="KW-0227">DNA damage</keyword>
<keyword evidence="8" id="KW-0255">Endonuclease</keyword>
<keyword evidence="9" id="KW-1185">Reference proteome</keyword>
<dbReference type="PANTHER" id="PTHR30562">
    <property type="entry name" value="UVRC/OXIDOREDUCTASE"/>
    <property type="match status" value="1"/>
</dbReference>
<evidence type="ECO:0000256" key="4">
    <source>
        <dbReference type="ARBA" id="ARBA00022881"/>
    </source>
</evidence>
<keyword evidence="1" id="KW-0963">Cytoplasm</keyword>
<name>A0A2W1L8T6_9BACL</name>
<comment type="caution">
    <text evidence="8">The sequence shown here is derived from an EMBL/GenBank/DDBJ whole genome shotgun (WGS) entry which is preliminary data.</text>
</comment>
<dbReference type="Gene3D" id="3.40.1440.10">
    <property type="entry name" value="GIY-YIG endonuclease"/>
    <property type="match status" value="1"/>
</dbReference>
<dbReference type="RefSeq" id="WP_111147772.1">
    <property type="nucleotide sequence ID" value="NZ_QKRB01000051.1"/>
</dbReference>
<keyword evidence="8" id="KW-0540">Nuclease</keyword>
<dbReference type="SUPFAM" id="SSF82771">
    <property type="entry name" value="GIY-YIG endonuclease"/>
    <property type="match status" value="1"/>
</dbReference>
<dbReference type="SMART" id="SM00465">
    <property type="entry name" value="GIYc"/>
    <property type="match status" value="1"/>
</dbReference>
<evidence type="ECO:0000256" key="1">
    <source>
        <dbReference type="ARBA" id="ARBA00022490"/>
    </source>
</evidence>
<dbReference type="Gene3D" id="4.10.860.10">
    <property type="entry name" value="UVR domain"/>
    <property type="match status" value="1"/>
</dbReference>
<keyword evidence="3" id="KW-0228">DNA excision</keyword>
<feature type="domain" description="UVR" evidence="6">
    <location>
        <begin position="211"/>
        <end position="246"/>
    </location>
</feature>
<dbReference type="InterPro" id="IPR036876">
    <property type="entry name" value="UVR_dom_sf"/>
</dbReference>
<sequence>MQPFHFEPSRYPEQPGCYIMRDGDGRILYVGKSKKLRSRLRSYFYQKHDRKRIRQLVGEIASIDIILVHNEAESLMLENNLIKLHKPPYNRALKRDNSGYAYLRMTGGPYSRLDVYYRDRRAVKEAPELEQGEEEAGEMRFGPFASARFRNEVLAFINDHYRLRTCTTMPKRVCLLYHIGRCSGICEGMISKEAYQEAVRSAASLLSGGGAGLIRAMEKQMHEYAERMEFERAADMLRHIRILQKNPDKQIVDRESGNNQDIIHFGHGNALVGQVRKGMLVGFGQTAAVPERPGEYDRFVLKHALENPCDEIIVNSLDDVKNVRSALRRAGIRPPVITLPKRGLKYDLLQLCKENLEYQLACAAAKGL</sequence>
<evidence type="ECO:0000313" key="8">
    <source>
        <dbReference type="EMBL" id="PZD94550.1"/>
    </source>
</evidence>
<evidence type="ECO:0000256" key="3">
    <source>
        <dbReference type="ARBA" id="ARBA00022769"/>
    </source>
</evidence>
<dbReference type="InterPro" id="IPR050066">
    <property type="entry name" value="UvrABC_protein_C"/>
</dbReference>
<protein>
    <submittedName>
        <fullName evidence="8">Nucleotide excision repair endonuclease</fullName>
    </submittedName>
</protein>
<keyword evidence="5" id="KW-0234">DNA repair</keyword>
<dbReference type="GO" id="GO:0006289">
    <property type="term" value="P:nucleotide-excision repair"/>
    <property type="evidence" value="ECO:0007669"/>
    <property type="project" value="InterPro"/>
</dbReference>
<organism evidence="8 9">
    <name type="scientific">Paenibacillus sambharensis</name>
    <dbReference type="NCBI Taxonomy" id="1803190"/>
    <lineage>
        <taxon>Bacteria</taxon>
        <taxon>Bacillati</taxon>
        <taxon>Bacillota</taxon>
        <taxon>Bacilli</taxon>
        <taxon>Bacillales</taxon>
        <taxon>Paenibacillaceae</taxon>
        <taxon>Paenibacillus</taxon>
    </lineage>
</organism>
<dbReference type="Pfam" id="PF02151">
    <property type="entry name" value="UVR"/>
    <property type="match status" value="1"/>
</dbReference>
<dbReference type="PANTHER" id="PTHR30562:SF1">
    <property type="entry name" value="UVRABC SYSTEM PROTEIN C"/>
    <property type="match status" value="1"/>
</dbReference>
<feature type="domain" description="GIY-YIG" evidence="7">
    <location>
        <begin position="13"/>
        <end position="91"/>
    </location>
</feature>
<dbReference type="CDD" id="cd10434">
    <property type="entry name" value="GIY-YIG_UvrC_Cho"/>
    <property type="match status" value="1"/>
</dbReference>
<dbReference type="GO" id="GO:0009380">
    <property type="term" value="C:excinuclease repair complex"/>
    <property type="evidence" value="ECO:0007669"/>
    <property type="project" value="TreeGrafter"/>
</dbReference>
<gene>
    <name evidence="8" type="ORF">DNH61_16410</name>
</gene>
<evidence type="ECO:0000259" key="7">
    <source>
        <dbReference type="PROSITE" id="PS50164"/>
    </source>
</evidence>
<reference evidence="8 9" key="1">
    <citation type="submission" date="2018-06" db="EMBL/GenBank/DDBJ databases">
        <title>Paenibacillus imtechensis sp. nov.</title>
        <authorList>
            <person name="Pinnaka A.K."/>
            <person name="Singh H."/>
            <person name="Kaur M."/>
        </authorList>
    </citation>
    <scope>NUCLEOTIDE SEQUENCE [LARGE SCALE GENOMIC DNA]</scope>
    <source>
        <strain evidence="8 9">SMB1</strain>
    </source>
</reference>
<dbReference type="Proteomes" id="UP000249522">
    <property type="component" value="Unassembled WGS sequence"/>
</dbReference>
<dbReference type="InterPro" id="IPR001943">
    <property type="entry name" value="UVR_dom"/>
</dbReference>
<dbReference type="Pfam" id="PF01541">
    <property type="entry name" value="GIY-YIG"/>
    <property type="match status" value="1"/>
</dbReference>
<keyword evidence="4" id="KW-0267">Excision nuclease</keyword>
<dbReference type="GO" id="GO:0004519">
    <property type="term" value="F:endonuclease activity"/>
    <property type="evidence" value="ECO:0007669"/>
    <property type="project" value="UniProtKB-KW"/>
</dbReference>
<proteinExistence type="predicted"/>
<evidence type="ECO:0000313" key="9">
    <source>
        <dbReference type="Proteomes" id="UP000249522"/>
    </source>
</evidence>
<dbReference type="FunFam" id="3.40.1440.10:FF:000001">
    <property type="entry name" value="UvrABC system protein C"/>
    <property type="match status" value="1"/>
</dbReference>
<dbReference type="InterPro" id="IPR035901">
    <property type="entry name" value="GIY-YIG_endonuc_sf"/>
</dbReference>
<dbReference type="InterPro" id="IPR000305">
    <property type="entry name" value="GIY-YIG_endonuc"/>
</dbReference>
<dbReference type="PROSITE" id="PS50151">
    <property type="entry name" value="UVR"/>
    <property type="match status" value="1"/>
</dbReference>
<dbReference type="EMBL" id="QKRB01000051">
    <property type="protein sequence ID" value="PZD94550.1"/>
    <property type="molecule type" value="Genomic_DNA"/>
</dbReference>
<evidence type="ECO:0000256" key="2">
    <source>
        <dbReference type="ARBA" id="ARBA00022763"/>
    </source>
</evidence>
<dbReference type="AlphaFoldDB" id="A0A2W1L8T6"/>
<accession>A0A2W1L8T6</accession>
<dbReference type="OrthoDB" id="9804933at2"/>